<dbReference type="AlphaFoldDB" id="A0A024QDD4"/>
<keyword evidence="2" id="KW-1185">Reference proteome</keyword>
<accession>A0A024QDD4</accession>
<dbReference type="STRING" id="1462526.BN990_02269"/>
<dbReference type="RefSeq" id="WP_232620886.1">
    <property type="nucleotide sequence ID" value="NZ_BNER01000002.1"/>
</dbReference>
<comment type="caution">
    <text evidence="1">The sequence shown here is derived from an EMBL/GenBank/DDBJ whole genome shotgun (WGS) entry which is preliminary data.</text>
</comment>
<dbReference type="Proteomes" id="UP000028875">
    <property type="component" value="Unassembled WGS sequence"/>
</dbReference>
<reference evidence="1 2" key="1">
    <citation type="submission" date="2014-03" db="EMBL/GenBank/DDBJ databases">
        <authorList>
            <person name="Urmite Genomes U."/>
        </authorList>
    </citation>
    <scope>NUCLEOTIDE SEQUENCE [LARGE SCALE GENOMIC DNA]</scope>
    <source>
        <strain evidence="1 2">Vm-5</strain>
    </source>
</reference>
<gene>
    <name evidence="1" type="ORF">BN990_02269</name>
</gene>
<evidence type="ECO:0000313" key="2">
    <source>
        <dbReference type="Proteomes" id="UP000028875"/>
    </source>
</evidence>
<dbReference type="EMBL" id="CCDP010000001">
    <property type="protein sequence ID" value="CDQ39951.1"/>
    <property type="molecule type" value="Genomic_DNA"/>
</dbReference>
<reference evidence="2" key="2">
    <citation type="submission" date="2014-05" db="EMBL/GenBank/DDBJ databases">
        <title>Draft genome sequence of Virgibacillus massiliensis Vm-5.</title>
        <authorList>
            <person name="Khelaifia S."/>
            <person name="Croce O."/>
            <person name="Lagier J.C."/>
            <person name="Raoult D."/>
        </authorList>
    </citation>
    <scope>NUCLEOTIDE SEQUENCE [LARGE SCALE GENOMIC DNA]</scope>
    <source>
        <strain evidence="2">Vm-5</strain>
    </source>
</reference>
<evidence type="ECO:0000313" key="1">
    <source>
        <dbReference type="EMBL" id="CDQ39951.1"/>
    </source>
</evidence>
<proteinExistence type="predicted"/>
<sequence>MVIKEVSYSVYYIPIETGAELTEKINQAYREKYGESPYVPPMMTQ</sequence>
<protein>
    <submittedName>
        <fullName evidence="1">Uncharacterized protein</fullName>
    </submittedName>
</protein>
<organism evidence="1 2">
    <name type="scientific">Virgibacillus massiliensis</name>
    <dbReference type="NCBI Taxonomy" id="1462526"/>
    <lineage>
        <taxon>Bacteria</taxon>
        <taxon>Bacillati</taxon>
        <taxon>Bacillota</taxon>
        <taxon>Bacilli</taxon>
        <taxon>Bacillales</taxon>
        <taxon>Bacillaceae</taxon>
        <taxon>Virgibacillus</taxon>
    </lineage>
</organism>
<name>A0A024QDD4_9BACI</name>